<dbReference type="GO" id="GO:0000016">
    <property type="term" value="F:lactase activity"/>
    <property type="evidence" value="ECO:0007669"/>
    <property type="project" value="UniProtKB-EC"/>
</dbReference>
<evidence type="ECO:0000256" key="6">
    <source>
        <dbReference type="ARBA" id="ARBA00023295"/>
    </source>
</evidence>
<gene>
    <name evidence="10" type="ORF">MGAL_10B021110</name>
</gene>
<protein>
    <recommendedName>
        <fullName evidence="3">beta-glucosidase</fullName>
        <ecNumber evidence="3">3.2.1.21</ecNumber>
    </recommendedName>
</protein>
<dbReference type="InterPro" id="IPR018120">
    <property type="entry name" value="Glyco_hydro_1_AS"/>
</dbReference>
<feature type="signal peptide" evidence="9">
    <location>
        <begin position="1"/>
        <end position="24"/>
    </location>
</feature>
<dbReference type="PROSITE" id="PS00653">
    <property type="entry name" value="GLYCOSYL_HYDROL_F1_2"/>
    <property type="match status" value="2"/>
</dbReference>
<feature type="non-terminal residue" evidence="10">
    <location>
        <position position="1"/>
    </location>
</feature>
<dbReference type="OrthoDB" id="65569at2759"/>
<dbReference type="PANTHER" id="PTHR10353:SF36">
    <property type="entry name" value="LP05116P"/>
    <property type="match status" value="1"/>
</dbReference>
<reference evidence="10" key="1">
    <citation type="submission" date="2018-11" db="EMBL/GenBank/DDBJ databases">
        <authorList>
            <person name="Alioto T."/>
            <person name="Alioto T."/>
        </authorList>
    </citation>
    <scope>NUCLEOTIDE SEQUENCE</scope>
</reference>
<evidence type="ECO:0000256" key="2">
    <source>
        <dbReference type="ARBA" id="ARBA00011738"/>
    </source>
</evidence>
<feature type="active site" description="Nucleophile" evidence="7">
    <location>
        <position position="2632"/>
    </location>
</feature>
<dbReference type="EC" id="3.2.1.21" evidence="3"/>
<evidence type="ECO:0000256" key="8">
    <source>
        <dbReference type="RuleBase" id="RU004468"/>
    </source>
</evidence>
<evidence type="ECO:0000256" key="9">
    <source>
        <dbReference type="SAM" id="SignalP"/>
    </source>
</evidence>
<keyword evidence="9" id="KW-0732">Signal</keyword>
<dbReference type="InterPro" id="IPR001360">
    <property type="entry name" value="Glyco_hydro_1"/>
</dbReference>
<comment type="similarity">
    <text evidence="1">Belongs to the glycosyl hydrolase 1 family.</text>
</comment>
<sequence>LVMEFSIPIIILLFASCTKEFLLGKFPEGFGWGACSSAYQTEGAWNQDGKGLSIWDRFTHTPGKIPGNATGDSAADSYHKYPDDVKCLQQLGAKHFKLQLSWSRLQPTGTGNLNTKAVEHYNDVINAYRDAGVHLMVELYHWDLPQALQDIGGWLNPDIIQTFKNYCDQCFETFGTKVTQWITFHDPYTFVYGGYGRTDMAPGIGGPAESVYKAAVNVLQSHAAVFRLYKTVYEKTQKGSVGITLQSNWYETGDNTSRDRGLHFDIGMWAHPLFYGKWPEEMQSFTTKFNLTSPYAVQGTLDFLDLLYVGTMYAKPVARIEHPFSSFDNDKGLQIYDYRSDPETASGIRKTLNWVNRHYPGKEMYIAGYLGRPTTGRNSLEDSENVMWYQTHINQVLKAIQTDKVTNLKRFYGRSLVDSFEWTDGYEFSYGFCMVNFTDHNLPRIPKLSSYFYKQLIIDNGFVPGYPGIGGLSTAPPEQTNGILYERFPDDFMLITGTSAYQVEGEWNKDGKGESVLDHMLHTNGLQGNKSGDVSCDSYNNYDKDIQLLKDLGVPAYHFSISWTRILPDGTNTSLNHAGIDYYNNVINTLRKANIEPIVTLYHFDLPYQLERLGGWMNEETGNHFKNYADICMKYFGDRVTKWITINDPLKVATNNSAPGKPVSYIAGKNLMLAHAAVYHLYNKTYKAKQKGMVSIALNTEWFEPKNPKNPQDIQAAERALQFHLGWFANPIIKHGDYPEVMKSGNENSEKLPRLTKQESNILKEFSRNYLNVQSINEVLKAIKYDGCKVIGYSAWSFLDSFDWDNEYKSPFGLVHVDFNSQNRTRTQKSSFKFYKQLIKEHGFRPGFPGKGGRGTAPAYENQFYYDVFPEKFVWSSATSAYQIEGGWNEGGRGPSVWDDFVHLGNTIAGNVTGDVACNSYHKYRDDIKILKEMGVSAYRFSISWSRILPTGLKSSMNQEGINYYNSLINGLIAEGIKPMVTLFHWDLPANLENTYGGFLNSSIQQYFTDYAKICFENFGDRVKLWITFNEPWITAWTSYGEGGFPPAKHGKGTNTYIAAHNIILSHSKTYRLYKKDFSHQNGEVGITLNVGWAEPRNPYNQDDIEASEQALMFDFGWFASPVVYGDYPDLMKWSVGNNSKIQSIPSSRLPEFSESEKLLIKNSTDFLGLNAYGSSLMFKENFDIKNDISYWVDRGVGSATDPSWLGSGSSWLWVTPFGLRKLLNWITETYNYPIYVTENGVSDRNGSLNDVHRVNYYRSYINEMLKAIKLDGCKVKGYTAWSLMDNFEWRQGFVEKFGLHYIDFNDPNRTRIPKLSALFYHNLIKDHGYLEKAFTAPGWLPVIEYEDTVYYGSFPDDFAWGVNTAAYQIEGGWDADGKGQSVWDTYTHAGKAKNGENGDISTDSYRLYLTDVHLLKDLNVSHYKFSLAWSRILPNGTVQSKNQAGIEYYRQLIDALIDSGIEPVVTLNYWDLPQALQNSDGWLDNHTVTLFNEFSRLCFEEYGNRVKMWITLHDPKLLAHEGYETGYFPPSVGHRDGIGIYLAAHNMLRAHAAVYRTYQALFKEKQKGKVGIALGTKWADPLRMYSPGDWDASATAMAFDLDWFANPIFGDGDYPTQMKSIVNKNNTNQRLPSFSEKEKESLRGSADFLGLNLFTAIQVTPTIREGELKGLHKHAMVDYSADTNWERTDTNYESYVTPFAMRKTLNWIKQKYGDVPVYVTETGRSDHDGRLHDQHRISYFEKYINEVLKAIRLDNCNVKGFFAHTLMDGFEFDSGFTDKFGSDIINGFFKETVPLMPFEPVKYPRDPNNLPMLDDFYYGTFPDDFAWSSATAAYQVEGAWNEDGKGPSIWDVHSHNGKIDNNATGDIACDSYHKYKEDIKIMSDMKVTHYRFSISWPRILPDGTTRYINRKGIEYYNKLIDGLKAAGIEPMVTLYHWDLPQALHSPYKGWLNESTSDLFAKYARICFREFGDRVKLWITLNEPRVVATQGYGDGHMAPGIVGLGTTVYDSAHNLIKAHAKAYHIYDKEFRPAQKGKIGVTMNFDWHDPKNKSNSGDIKASEIGNQFFLGWFANPVYVNGDYPVVMKEKIAAKSKHQKLSRSRLPSFTEYEKIYIKGTADFFGLNFYTSQIVTLKSKYSYKADYNTDADISTEQYSSWIGSGSPWLKVTPWGLRKALNWIRNHYGNTPIYITENGVSDRNGSIQDAHRVYYYKHYINNVLKAIRLDDANVKGYTAWSLMDNLEWMRGYTERFGLHYVDFNDPNRTRTPKASARFIRDLIANNGFYPDKKPPMPTEMPPAYIRTLAPCTSTATNINNMYNILPFTILVTHYRFSLSWPRILPDGTIKNVNRKGIEYYNKLIDGLQKAGIEPMVTLYHWDLPQALQDAYGGWLSETVSDLFAEYARICYKEFGDRVKLWITLNEPRVVATRGYGGGTMPPEIGGPGTTVYIATHNLIKAHAKAYRIYINEYKEIQKGNVGITYNFHWQEPTNKSNPEDIEASETGNQFFLGWYANPVFVDGDYPDIMKKKIGNKSRRQHFNSSRLPSFTDYEKKYIKGSSDFIGLNFYTSEMVSMRRTPTYKVDYRDDTDIIAVKDPAWIGSGSSWLKLTPWGIRKALNWMRNHYGNVPIYITENGISDRNGSLHDDHRMFYYKHYINNVLKAIRIDGINIKGYTAWSLMDNFEWVRGYSERFGLHFVNFSDPSRPRVPKASARFFRDLIINNGFYPEHNSGKLSTITEQTPVILQTLSPCSSKSSKTSSMFLTLIVFRLSVFMIYE</sequence>
<feature type="active site" description="Nucleophile" evidence="7">
    <location>
        <position position="1239"/>
    </location>
</feature>
<dbReference type="PRINTS" id="PR00131">
    <property type="entry name" value="GLHYDRLASE1"/>
</dbReference>
<keyword evidence="5" id="KW-0325">Glycoprotein</keyword>
<dbReference type="Pfam" id="PF00232">
    <property type="entry name" value="Glyco_hydro_1"/>
    <property type="match status" value="7"/>
</dbReference>
<evidence type="ECO:0000256" key="1">
    <source>
        <dbReference type="ARBA" id="ARBA00010838"/>
    </source>
</evidence>
<dbReference type="GO" id="GO:0005975">
    <property type="term" value="P:carbohydrate metabolic process"/>
    <property type="evidence" value="ECO:0007669"/>
    <property type="project" value="InterPro"/>
</dbReference>
<dbReference type="GO" id="GO:0008422">
    <property type="term" value="F:beta-glucosidase activity"/>
    <property type="evidence" value="ECO:0007669"/>
    <property type="project" value="TreeGrafter"/>
</dbReference>
<dbReference type="SUPFAM" id="SSF51445">
    <property type="entry name" value="(Trans)glycosidases"/>
    <property type="match status" value="6"/>
</dbReference>
<keyword evidence="4 8" id="KW-0378">Hydrolase</keyword>
<dbReference type="FunFam" id="3.20.20.80:FF:000013">
    <property type="entry name" value="lactase-phlorizin hydrolase"/>
    <property type="match status" value="5"/>
</dbReference>
<dbReference type="InterPro" id="IPR017853">
    <property type="entry name" value="GH"/>
</dbReference>
<comment type="caution">
    <text evidence="10">The sequence shown here is derived from an EMBL/GenBank/DDBJ whole genome shotgun (WGS) entry which is preliminary data.</text>
</comment>
<evidence type="ECO:0000313" key="11">
    <source>
        <dbReference type="Proteomes" id="UP000596742"/>
    </source>
</evidence>
<dbReference type="InterPro" id="IPR033132">
    <property type="entry name" value="GH_1_N_CS"/>
</dbReference>
<evidence type="ECO:0000313" key="10">
    <source>
        <dbReference type="EMBL" id="VDI50811.1"/>
    </source>
</evidence>
<accession>A0A8B6FKQ6</accession>
<keyword evidence="6 8" id="KW-0326">Glycosidase</keyword>
<proteinExistence type="inferred from homology"/>
<feature type="chain" id="PRO_5032549183" description="beta-glucosidase" evidence="9">
    <location>
        <begin position="25"/>
        <end position="2775"/>
    </location>
</feature>
<feature type="active site" description="Nucleophile" evidence="7">
    <location>
        <position position="2193"/>
    </location>
</feature>
<dbReference type="EMBL" id="UYJE01006995">
    <property type="protein sequence ID" value="VDI50811.1"/>
    <property type="molecule type" value="Genomic_DNA"/>
</dbReference>
<dbReference type="PROSITE" id="PS00572">
    <property type="entry name" value="GLYCOSYL_HYDROL_F1_1"/>
    <property type="match status" value="3"/>
</dbReference>
<dbReference type="Proteomes" id="UP000596742">
    <property type="component" value="Unassembled WGS sequence"/>
</dbReference>
<evidence type="ECO:0000256" key="4">
    <source>
        <dbReference type="ARBA" id="ARBA00022801"/>
    </source>
</evidence>
<evidence type="ECO:0000256" key="5">
    <source>
        <dbReference type="ARBA" id="ARBA00023180"/>
    </source>
</evidence>
<comment type="subunit">
    <text evidence="2">Homodimer.</text>
</comment>
<keyword evidence="11" id="KW-1185">Reference proteome</keyword>
<dbReference type="PANTHER" id="PTHR10353">
    <property type="entry name" value="GLYCOSYL HYDROLASE"/>
    <property type="match status" value="1"/>
</dbReference>
<dbReference type="Gene3D" id="3.20.20.80">
    <property type="entry name" value="Glycosidases"/>
    <property type="match status" value="7"/>
</dbReference>
<evidence type="ECO:0000256" key="7">
    <source>
        <dbReference type="PROSITE-ProRule" id="PRU10055"/>
    </source>
</evidence>
<evidence type="ECO:0000256" key="3">
    <source>
        <dbReference type="ARBA" id="ARBA00012744"/>
    </source>
</evidence>
<organism evidence="10 11">
    <name type="scientific">Mytilus galloprovincialis</name>
    <name type="common">Mediterranean mussel</name>
    <dbReference type="NCBI Taxonomy" id="29158"/>
    <lineage>
        <taxon>Eukaryota</taxon>
        <taxon>Metazoa</taxon>
        <taxon>Spiralia</taxon>
        <taxon>Lophotrochozoa</taxon>
        <taxon>Mollusca</taxon>
        <taxon>Bivalvia</taxon>
        <taxon>Autobranchia</taxon>
        <taxon>Pteriomorphia</taxon>
        <taxon>Mytilida</taxon>
        <taxon>Mytiloidea</taxon>
        <taxon>Mytilidae</taxon>
        <taxon>Mytilinae</taxon>
        <taxon>Mytilus</taxon>
    </lineage>
</organism>
<name>A0A8B6FKQ6_MYTGA</name>